<dbReference type="NCBIfam" id="TIGR01539">
    <property type="entry name" value="portal_lambda"/>
    <property type="match status" value="1"/>
</dbReference>
<gene>
    <name evidence="2" type="ORF">FBZ88_12957</name>
</gene>
<feature type="region of interest" description="Disordered" evidence="1">
    <location>
        <begin position="466"/>
        <end position="526"/>
    </location>
</feature>
<proteinExistence type="predicted"/>
<organism evidence="2 3">
    <name type="scientific">Nitrospirillum amazonense</name>
    <dbReference type="NCBI Taxonomy" id="28077"/>
    <lineage>
        <taxon>Bacteria</taxon>
        <taxon>Pseudomonadati</taxon>
        <taxon>Pseudomonadota</taxon>
        <taxon>Alphaproteobacteria</taxon>
        <taxon>Rhodospirillales</taxon>
        <taxon>Azospirillaceae</taxon>
        <taxon>Nitrospirillum</taxon>
    </lineage>
</organism>
<dbReference type="RefSeq" id="WP_145620202.1">
    <property type="nucleotide sequence ID" value="NZ_VITO01000029.1"/>
</dbReference>
<evidence type="ECO:0000313" key="2">
    <source>
        <dbReference type="EMBL" id="TWB15604.1"/>
    </source>
</evidence>
<dbReference type="GO" id="GO:0005198">
    <property type="term" value="F:structural molecule activity"/>
    <property type="evidence" value="ECO:0007669"/>
    <property type="project" value="InterPro"/>
</dbReference>
<dbReference type="EMBL" id="VITO01000029">
    <property type="protein sequence ID" value="TWB15604.1"/>
    <property type="molecule type" value="Genomic_DNA"/>
</dbReference>
<accession>A0A560F1W8</accession>
<dbReference type="InterPro" id="IPR006429">
    <property type="entry name" value="Phage_lambda_portal"/>
</dbReference>
<dbReference type="GO" id="GO:0019068">
    <property type="term" value="P:virion assembly"/>
    <property type="evidence" value="ECO:0007669"/>
    <property type="project" value="InterPro"/>
</dbReference>
<protein>
    <submittedName>
        <fullName evidence="2">Lambda family phage portal protein</fullName>
    </submittedName>
</protein>
<comment type="caution">
    <text evidence="2">The sequence shown here is derived from an EMBL/GenBank/DDBJ whole genome shotgun (WGS) entry which is preliminary data.</text>
</comment>
<dbReference type="Pfam" id="PF05136">
    <property type="entry name" value="Phage_portal_2"/>
    <property type="match status" value="1"/>
</dbReference>
<dbReference type="AlphaFoldDB" id="A0A560F1W8"/>
<keyword evidence="3" id="KW-1185">Reference proteome</keyword>
<sequence length="526" mass="58437">MAFPFVDRIRGAAIGWSVAANRNQSRFRGAAIGYRAAGERAQARVSLEAGQRGRRLSTFLPSRQHVNTLIATSGDTVLGRARYLARNNAYARAGVRGWANSAVGDGIQPSSLIADDAQRTAVMELFKEWLTEADSEGISDFYGLQRRVAQDGFIAGEMFIRRRPRLLSDGLSVPLQLQLLPSEMCPLNWTMPYNGNYIRQGIEFNAIGQRVAYWFYRTHPGDVTEPPSNADLLTRVPASEIIHVVDPMEGGQLRGLSSLASVIPKLWLLDSYDDAELERKRVAAMFSVFLEMEDPDGSLDDVIKVAIERDGLPTSDIEPGMLRSLLPGQKPWVANPADVGGNYEAFQYRNLLSTAIGMGIPYFILTGDLRQMNYSSMRGALLDFRRAVRAFQNSVIAFQMLDQIWAWFLDAAVLAGKLDLPGYAANPRPYRRVKWIAPRFDWVDPVKDTQADILAVNARFKSRSDVIEERGDDPEQVDRRIQADAAREKKLGLDPAPAVSTRPSLTGEDTSEEELEPGADQQKEAA</sequence>
<name>A0A560F1W8_9PROT</name>
<evidence type="ECO:0000313" key="3">
    <source>
        <dbReference type="Proteomes" id="UP000316545"/>
    </source>
</evidence>
<reference evidence="2 3" key="1">
    <citation type="submission" date="2019-06" db="EMBL/GenBank/DDBJ databases">
        <title>Genomic Encyclopedia of Type Strains, Phase IV (KMG-V): Genome sequencing to study the core and pangenomes of soil and plant-associated prokaryotes.</title>
        <authorList>
            <person name="Whitman W."/>
        </authorList>
    </citation>
    <scope>NUCLEOTIDE SEQUENCE [LARGE SCALE GENOMIC DNA]</scope>
    <source>
        <strain evidence="2 3">BR 11865</strain>
    </source>
</reference>
<feature type="compositionally biased region" description="Basic and acidic residues" evidence="1">
    <location>
        <begin position="476"/>
        <end position="492"/>
    </location>
</feature>
<dbReference type="Proteomes" id="UP000316545">
    <property type="component" value="Unassembled WGS sequence"/>
</dbReference>
<evidence type="ECO:0000256" key="1">
    <source>
        <dbReference type="SAM" id="MobiDB-lite"/>
    </source>
</evidence>